<sequence>MDLTDLFTLARAMKLSDRQATEIENENANVITKRRTKSRSRNKTHFVKKAEVSNKKQYRNQTCRNCGGENPHKYRQCPAKGRQCNFCKNKNHFAKACRSRRKKASMKEVDKIEVLHLRAQMKVTSLDCELEIVITLNSMKPKQPHTVRNRWNTNRSTD</sequence>
<dbReference type="EMBL" id="JAEAOA010001720">
    <property type="protein sequence ID" value="KAK3594321.1"/>
    <property type="molecule type" value="Genomic_DNA"/>
</dbReference>
<feature type="domain" description="CCHC-type" evidence="1">
    <location>
        <begin position="83"/>
        <end position="99"/>
    </location>
</feature>
<name>A0AAE0SLS9_9BIVA</name>
<dbReference type="GO" id="GO:0003676">
    <property type="term" value="F:nucleic acid binding"/>
    <property type="evidence" value="ECO:0007669"/>
    <property type="project" value="InterPro"/>
</dbReference>
<dbReference type="AlphaFoldDB" id="A0AAE0SLS9"/>
<dbReference type="SUPFAM" id="SSF57756">
    <property type="entry name" value="Retrovirus zinc finger-like domains"/>
    <property type="match status" value="1"/>
</dbReference>
<gene>
    <name evidence="2" type="ORF">CHS0354_028703</name>
</gene>
<proteinExistence type="predicted"/>
<dbReference type="InterPro" id="IPR001878">
    <property type="entry name" value="Znf_CCHC"/>
</dbReference>
<evidence type="ECO:0000313" key="3">
    <source>
        <dbReference type="Proteomes" id="UP001195483"/>
    </source>
</evidence>
<feature type="domain" description="CCHC-type" evidence="1">
    <location>
        <begin position="62"/>
        <end position="79"/>
    </location>
</feature>
<dbReference type="InterPro" id="IPR036875">
    <property type="entry name" value="Znf_CCHC_sf"/>
</dbReference>
<dbReference type="Proteomes" id="UP001195483">
    <property type="component" value="Unassembled WGS sequence"/>
</dbReference>
<reference evidence="2" key="2">
    <citation type="journal article" date="2021" name="Genome Biol. Evol.">
        <title>Developing a high-quality reference genome for a parasitic bivalve with doubly uniparental inheritance (Bivalvia: Unionida).</title>
        <authorList>
            <person name="Smith C.H."/>
        </authorList>
    </citation>
    <scope>NUCLEOTIDE SEQUENCE</scope>
    <source>
        <strain evidence="2">CHS0354</strain>
        <tissue evidence="2">Mantle</tissue>
    </source>
</reference>
<organism evidence="2 3">
    <name type="scientific">Potamilus streckersoni</name>
    <dbReference type="NCBI Taxonomy" id="2493646"/>
    <lineage>
        <taxon>Eukaryota</taxon>
        <taxon>Metazoa</taxon>
        <taxon>Spiralia</taxon>
        <taxon>Lophotrochozoa</taxon>
        <taxon>Mollusca</taxon>
        <taxon>Bivalvia</taxon>
        <taxon>Autobranchia</taxon>
        <taxon>Heteroconchia</taxon>
        <taxon>Palaeoheterodonta</taxon>
        <taxon>Unionida</taxon>
        <taxon>Unionoidea</taxon>
        <taxon>Unionidae</taxon>
        <taxon>Ambleminae</taxon>
        <taxon>Lampsilini</taxon>
        <taxon>Potamilus</taxon>
    </lineage>
</organism>
<evidence type="ECO:0000259" key="1">
    <source>
        <dbReference type="SMART" id="SM00343"/>
    </source>
</evidence>
<reference evidence="2" key="1">
    <citation type="journal article" date="2021" name="Genome Biol. Evol.">
        <title>A High-Quality Reference Genome for a Parasitic Bivalve with Doubly Uniparental Inheritance (Bivalvia: Unionida).</title>
        <authorList>
            <person name="Smith C.H."/>
        </authorList>
    </citation>
    <scope>NUCLEOTIDE SEQUENCE</scope>
    <source>
        <strain evidence="2">CHS0354</strain>
    </source>
</reference>
<comment type="caution">
    <text evidence="2">The sequence shown here is derived from an EMBL/GenBank/DDBJ whole genome shotgun (WGS) entry which is preliminary data.</text>
</comment>
<dbReference type="GO" id="GO:0008270">
    <property type="term" value="F:zinc ion binding"/>
    <property type="evidence" value="ECO:0007669"/>
    <property type="project" value="InterPro"/>
</dbReference>
<dbReference type="SMART" id="SM00343">
    <property type="entry name" value="ZnF_C2HC"/>
    <property type="match status" value="2"/>
</dbReference>
<keyword evidence="3" id="KW-1185">Reference proteome</keyword>
<accession>A0AAE0SLS9</accession>
<evidence type="ECO:0000313" key="2">
    <source>
        <dbReference type="EMBL" id="KAK3594321.1"/>
    </source>
</evidence>
<dbReference type="Gene3D" id="4.10.60.10">
    <property type="entry name" value="Zinc finger, CCHC-type"/>
    <property type="match status" value="1"/>
</dbReference>
<protein>
    <recommendedName>
        <fullName evidence="1">CCHC-type domain-containing protein</fullName>
    </recommendedName>
</protein>
<reference evidence="2" key="3">
    <citation type="submission" date="2023-05" db="EMBL/GenBank/DDBJ databases">
        <authorList>
            <person name="Smith C.H."/>
        </authorList>
    </citation>
    <scope>NUCLEOTIDE SEQUENCE</scope>
    <source>
        <strain evidence="2">CHS0354</strain>
        <tissue evidence="2">Mantle</tissue>
    </source>
</reference>